<protein>
    <submittedName>
        <fullName evidence="1">Uncharacterized protein</fullName>
    </submittedName>
</protein>
<name>A0ABN8R8B3_9CNID</name>
<organism evidence="1 2">
    <name type="scientific">Porites lobata</name>
    <dbReference type="NCBI Taxonomy" id="104759"/>
    <lineage>
        <taxon>Eukaryota</taxon>
        <taxon>Metazoa</taxon>
        <taxon>Cnidaria</taxon>
        <taxon>Anthozoa</taxon>
        <taxon>Hexacorallia</taxon>
        <taxon>Scleractinia</taxon>
        <taxon>Fungiina</taxon>
        <taxon>Poritidae</taxon>
        <taxon>Porites</taxon>
    </lineage>
</organism>
<evidence type="ECO:0000313" key="2">
    <source>
        <dbReference type="Proteomes" id="UP001159405"/>
    </source>
</evidence>
<dbReference type="Proteomes" id="UP001159405">
    <property type="component" value="Unassembled WGS sequence"/>
</dbReference>
<reference evidence="1 2" key="1">
    <citation type="submission" date="2022-05" db="EMBL/GenBank/DDBJ databases">
        <authorList>
            <consortium name="Genoscope - CEA"/>
            <person name="William W."/>
        </authorList>
    </citation>
    <scope>NUCLEOTIDE SEQUENCE [LARGE SCALE GENOMIC DNA]</scope>
</reference>
<comment type="caution">
    <text evidence="1">The sequence shown here is derived from an EMBL/GenBank/DDBJ whole genome shotgun (WGS) entry which is preliminary data.</text>
</comment>
<dbReference type="EMBL" id="CALNXK010000182">
    <property type="protein sequence ID" value="CAH3173540.1"/>
    <property type="molecule type" value="Genomic_DNA"/>
</dbReference>
<keyword evidence="2" id="KW-1185">Reference proteome</keyword>
<proteinExistence type="predicted"/>
<accession>A0ABN8R8B3</accession>
<evidence type="ECO:0000313" key="1">
    <source>
        <dbReference type="EMBL" id="CAH3173540.1"/>
    </source>
</evidence>
<gene>
    <name evidence="1" type="ORF">PLOB_00014167</name>
</gene>
<sequence length="146" mass="16711">MDVTKTPVTEEGPCIKYVLQKYELEQLTEYAQVDHSRLAMKSSMDRRDAISKLKTNLDRIMEETENILRNEKAVTSPRLFASRKASYSASGTKQEPVAGINERSTSKLEVINVLQQILQKQEELTVVEYTVNNSRFKVLVIEDTEL</sequence>